<sequence>MGGSVKLLKANKIKVSSKYLKVASVNVLAKKKMNYLKKQLYILCLLGVLGQAKQSYSQQLPLFSKESNSLSGDWLIGTPQAKAGLFKTKEGHLVFSNGLVSRTFTTFPNVASIGLDELTGNTAFLRSIRPEASVTIDGFTFDVGGLEGQKVHNYLLKEWIPSLKANPMAFKFHDYKIEDTKPRFGWKKRPNWMPKDMPWPVPGKELTFTYTLDQQAIDALAAKNKSDQNRALLLEDKFQHLDSGWKLMVSKSHERNSFVNEGKVGEIMALENAAVFAERTVPQEVKVLVAKMNKGTDQSNDWGLGFGLSLTNSNPRLYWRASEGKVVFFDGKRDNGTFEVGKVDQLWFRYEIADKELLAQASLDGQQWRTVGHLPLKSGDKIQLVRVGKMDPNGGNKDGKASTKEGRSKIEGFWAYGDFPSQFAGDLSSKLAYMKNITVQVHYDLYDDMPIFSKWITVQNQSDREIVVNSFKSEQLAVFEPESSVDHRSRWLYPNITVETDYTFGGMSDEIVYSSSLEWKKDPLYTTQVHYDRETPCLLEVAPKMGPEQQVAAGGEFASYRVWELLNDSWERERKSLGYRKMLRSMAPWATENPILMHVRSSDNESVKKAIDQASEVGFEMVIMTFWSGFNAEDDSPENLKRMKELADYAHSKGIELGGYSLLASRHIDAKNDVVLPEGMHPRFGSSPCIESEWGQAYFKKLYNLYESSGLGVFEHDGSYPGDWCYSTDHPGHHNEKDSQWNQFKRITDFYKWCREKGIYLNIPDMYFLNGGNKVGMGYREANWSLPRAQQEIVERQNIFDGTWAKAPSMGWMFVPLVEYQGGGKEATIEPLKDHLPHYEQRLANLFGAGVQACYRGPQLYDSPETKNVVAKWVNFYKKHREVLDSDIIHVRRPDGMDYDAILHVNPAGKEKGLLMIYNPLDEAIKRKIKVNLYYTGLTGNAQVVEQDQNSSIIPLNAASEAIFEVNIPAKSQTWFDIK</sequence>
<dbReference type="SUPFAM" id="SSF51445">
    <property type="entry name" value="(Trans)glycosidases"/>
    <property type="match status" value="1"/>
</dbReference>
<proteinExistence type="predicted"/>
<name>A0A562MLB9_9SPHI</name>
<evidence type="ECO:0008006" key="3">
    <source>
        <dbReference type="Google" id="ProtNLM"/>
    </source>
</evidence>
<organism evidence="1 2">
    <name type="scientific">Sphingobacterium siyangense</name>
    <dbReference type="NCBI Taxonomy" id="459529"/>
    <lineage>
        <taxon>Bacteria</taxon>
        <taxon>Pseudomonadati</taxon>
        <taxon>Bacteroidota</taxon>
        <taxon>Sphingobacteriia</taxon>
        <taxon>Sphingobacteriales</taxon>
        <taxon>Sphingobacteriaceae</taxon>
        <taxon>Sphingobacterium</taxon>
    </lineage>
</organism>
<protein>
    <recommendedName>
        <fullName evidence="3">Alpha-galactosidase</fullName>
    </recommendedName>
</protein>
<dbReference type="InterPro" id="IPR013785">
    <property type="entry name" value="Aldolase_TIM"/>
</dbReference>
<accession>A0A562MLB9</accession>
<dbReference type="AlphaFoldDB" id="A0A562MLB9"/>
<evidence type="ECO:0000313" key="1">
    <source>
        <dbReference type="EMBL" id="TWI20676.1"/>
    </source>
</evidence>
<comment type="caution">
    <text evidence="1">The sequence shown here is derived from an EMBL/GenBank/DDBJ whole genome shotgun (WGS) entry which is preliminary data.</text>
</comment>
<dbReference type="InterPro" id="IPR017853">
    <property type="entry name" value="GH"/>
</dbReference>
<reference evidence="1 2" key="1">
    <citation type="journal article" date="2015" name="Stand. Genomic Sci.">
        <title>Genomic Encyclopedia of Bacterial and Archaeal Type Strains, Phase III: the genomes of soil and plant-associated and newly described type strains.</title>
        <authorList>
            <person name="Whitman W.B."/>
            <person name="Woyke T."/>
            <person name="Klenk H.P."/>
            <person name="Zhou Y."/>
            <person name="Lilburn T.G."/>
            <person name="Beck B.J."/>
            <person name="De Vos P."/>
            <person name="Vandamme P."/>
            <person name="Eisen J.A."/>
            <person name="Garrity G."/>
            <person name="Hugenholtz P."/>
            <person name="Kyrpides N.C."/>
        </authorList>
    </citation>
    <scope>NUCLEOTIDE SEQUENCE [LARGE SCALE GENOMIC DNA]</scope>
    <source>
        <strain evidence="1 2">CGMCC 1.6855</strain>
    </source>
</reference>
<dbReference type="Proteomes" id="UP000315908">
    <property type="component" value="Unassembled WGS sequence"/>
</dbReference>
<dbReference type="EMBL" id="VLKR01000009">
    <property type="protein sequence ID" value="TWI20676.1"/>
    <property type="molecule type" value="Genomic_DNA"/>
</dbReference>
<gene>
    <name evidence="1" type="ORF">IQ31_02067</name>
</gene>
<dbReference type="Gene3D" id="3.20.20.70">
    <property type="entry name" value="Aldolase class I"/>
    <property type="match status" value="1"/>
</dbReference>
<evidence type="ECO:0000313" key="2">
    <source>
        <dbReference type="Proteomes" id="UP000315908"/>
    </source>
</evidence>